<proteinExistence type="inferred from homology"/>
<feature type="transmembrane region" description="Helical" evidence="7">
    <location>
        <begin position="12"/>
        <end position="42"/>
    </location>
</feature>
<feature type="domain" description="VTT" evidence="8">
    <location>
        <begin position="30"/>
        <end position="148"/>
    </location>
</feature>
<evidence type="ECO:0000256" key="7">
    <source>
        <dbReference type="SAM" id="Phobius"/>
    </source>
</evidence>
<comment type="caution">
    <text evidence="9">The sequence shown here is derived from an EMBL/GenBank/DDBJ whole genome shotgun (WGS) entry which is preliminary data.</text>
</comment>
<evidence type="ECO:0000256" key="4">
    <source>
        <dbReference type="ARBA" id="ARBA00022692"/>
    </source>
</evidence>
<feature type="transmembrane region" description="Helical" evidence="7">
    <location>
        <begin position="128"/>
        <end position="152"/>
    </location>
</feature>
<keyword evidence="5 7" id="KW-1133">Transmembrane helix</keyword>
<evidence type="ECO:0000313" key="9">
    <source>
        <dbReference type="EMBL" id="PSL45908.1"/>
    </source>
</evidence>
<sequence>MLEFILSTLESLGLFGLFIGVAVEALSIPFPAAVFMLAYGYILDPDPISWIWLSLGSAVIYTLISFIPYAFAKRYENWVQKKVKHSKIEKMTRYVKKYGDWVVAVGRVLGMGYIAYTASVSNISSVRYAIFTFIGVLPTAFVMFYLGQLGNIEAVYEWFQRSQYVIFSLLATAIGAYVAYRALRAKKYAKERSSSS</sequence>
<keyword evidence="6 7" id="KW-0472">Membrane</keyword>
<dbReference type="InterPro" id="IPR032816">
    <property type="entry name" value="VTT_dom"/>
</dbReference>
<evidence type="ECO:0000256" key="6">
    <source>
        <dbReference type="ARBA" id="ARBA00023136"/>
    </source>
</evidence>
<evidence type="ECO:0000259" key="8">
    <source>
        <dbReference type="Pfam" id="PF09335"/>
    </source>
</evidence>
<feature type="transmembrane region" description="Helical" evidence="7">
    <location>
        <begin position="164"/>
        <end position="183"/>
    </location>
</feature>
<organism evidence="9 10">
    <name type="scientific">Salsuginibacillus halophilus</name>
    <dbReference type="NCBI Taxonomy" id="517424"/>
    <lineage>
        <taxon>Bacteria</taxon>
        <taxon>Bacillati</taxon>
        <taxon>Bacillota</taxon>
        <taxon>Bacilli</taxon>
        <taxon>Bacillales</taxon>
        <taxon>Bacillaceae</taxon>
        <taxon>Salsuginibacillus</taxon>
    </lineage>
</organism>
<evidence type="ECO:0000256" key="1">
    <source>
        <dbReference type="ARBA" id="ARBA00004651"/>
    </source>
</evidence>
<dbReference type="PANTHER" id="PTHR42709">
    <property type="entry name" value="ALKALINE PHOSPHATASE LIKE PROTEIN"/>
    <property type="match status" value="1"/>
</dbReference>
<reference evidence="9 10" key="1">
    <citation type="submission" date="2018-03" db="EMBL/GenBank/DDBJ databases">
        <title>Genomic Encyclopedia of Type Strains, Phase III (KMG-III): the genomes of soil and plant-associated and newly described type strains.</title>
        <authorList>
            <person name="Whitman W."/>
        </authorList>
    </citation>
    <scope>NUCLEOTIDE SEQUENCE [LARGE SCALE GENOMIC DNA]</scope>
    <source>
        <strain evidence="9 10">CGMCC 1.07653</strain>
    </source>
</reference>
<dbReference type="EMBL" id="PYAV01000006">
    <property type="protein sequence ID" value="PSL45908.1"/>
    <property type="molecule type" value="Genomic_DNA"/>
</dbReference>
<keyword evidence="3" id="KW-1003">Cell membrane</keyword>
<keyword evidence="10" id="KW-1185">Reference proteome</keyword>
<dbReference type="Proteomes" id="UP000242310">
    <property type="component" value="Unassembled WGS sequence"/>
</dbReference>
<dbReference type="GO" id="GO:0005886">
    <property type="term" value="C:plasma membrane"/>
    <property type="evidence" value="ECO:0007669"/>
    <property type="project" value="UniProtKB-SubCell"/>
</dbReference>
<name>A0A2P8HI60_9BACI</name>
<dbReference type="Pfam" id="PF09335">
    <property type="entry name" value="VTT_dom"/>
    <property type="match status" value="1"/>
</dbReference>
<evidence type="ECO:0000256" key="3">
    <source>
        <dbReference type="ARBA" id="ARBA00022475"/>
    </source>
</evidence>
<feature type="transmembrane region" description="Helical" evidence="7">
    <location>
        <begin position="98"/>
        <end position="116"/>
    </location>
</feature>
<keyword evidence="4 7" id="KW-0812">Transmembrane</keyword>
<evidence type="ECO:0000313" key="10">
    <source>
        <dbReference type="Proteomes" id="UP000242310"/>
    </source>
</evidence>
<dbReference type="PANTHER" id="PTHR42709:SF6">
    <property type="entry name" value="UNDECAPRENYL PHOSPHATE TRANSPORTER A"/>
    <property type="match status" value="1"/>
</dbReference>
<protein>
    <submittedName>
        <fullName evidence="9">Membrane protein DedA with SNARE-associated domain</fullName>
    </submittedName>
</protein>
<comment type="similarity">
    <text evidence="2">Belongs to the DedA family.</text>
</comment>
<dbReference type="AlphaFoldDB" id="A0A2P8HI60"/>
<accession>A0A2P8HI60</accession>
<comment type="subcellular location">
    <subcellularLocation>
        <location evidence="1">Cell membrane</location>
        <topology evidence="1">Multi-pass membrane protein</topology>
    </subcellularLocation>
</comment>
<dbReference type="InterPro" id="IPR051311">
    <property type="entry name" value="DedA_domain"/>
</dbReference>
<dbReference type="RefSeq" id="WP_106588577.1">
    <property type="nucleotide sequence ID" value="NZ_PYAV01000006.1"/>
</dbReference>
<dbReference type="OrthoDB" id="9813426at2"/>
<evidence type="ECO:0000256" key="2">
    <source>
        <dbReference type="ARBA" id="ARBA00010792"/>
    </source>
</evidence>
<feature type="transmembrane region" description="Helical" evidence="7">
    <location>
        <begin position="48"/>
        <end position="72"/>
    </location>
</feature>
<evidence type="ECO:0000256" key="5">
    <source>
        <dbReference type="ARBA" id="ARBA00022989"/>
    </source>
</evidence>
<gene>
    <name evidence="9" type="ORF">B0H94_106163</name>
</gene>